<dbReference type="EMBL" id="CADEAL010004351">
    <property type="protein sequence ID" value="CAB1457641.1"/>
    <property type="molecule type" value="Genomic_DNA"/>
</dbReference>
<name>A0A9N7VSQ5_PLEPL</name>
<organism evidence="3 4">
    <name type="scientific">Pleuronectes platessa</name>
    <name type="common">European plaice</name>
    <dbReference type="NCBI Taxonomy" id="8262"/>
    <lineage>
        <taxon>Eukaryota</taxon>
        <taxon>Metazoa</taxon>
        <taxon>Chordata</taxon>
        <taxon>Craniata</taxon>
        <taxon>Vertebrata</taxon>
        <taxon>Euteleostomi</taxon>
        <taxon>Actinopterygii</taxon>
        <taxon>Neopterygii</taxon>
        <taxon>Teleostei</taxon>
        <taxon>Neoteleostei</taxon>
        <taxon>Acanthomorphata</taxon>
        <taxon>Carangaria</taxon>
        <taxon>Pleuronectiformes</taxon>
        <taxon>Pleuronectoidei</taxon>
        <taxon>Pleuronectidae</taxon>
        <taxon>Pleuronectes</taxon>
    </lineage>
</organism>
<keyword evidence="4" id="KW-1185">Reference proteome</keyword>
<comment type="caution">
    <text evidence="3">The sequence shown here is derived from an EMBL/GenBank/DDBJ whole genome shotgun (WGS) entry which is preliminary data.</text>
</comment>
<gene>
    <name evidence="3" type="ORF">PLEPLA_LOCUS45465</name>
</gene>
<evidence type="ECO:0000313" key="3">
    <source>
        <dbReference type="EMBL" id="CAB1457641.1"/>
    </source>
</evidence>
<dbReference type="AlphaFoldDB" id="A0A9N7VSQ5"/>
<evidence type="ECO:0000256" key="2">
    <source>
        <dbReference type="SAM" id="SignalP"/>
    </source>
</evidence>
<feature type="signal peptide" evidence="2">
    <location>
        <begin position="1"/>
        <end position="27"/>
    </location>
</feature>
<protein>
    <submittedName>
        <fullName evidence="3">Uncharacterized protein</fullName>
    </submittedName>
</protein>
<evidence type="ECO:0000256" key="1">
    <source>
        <dbReference type="SAM" id="MobiDB-lite"/>
    </source>
</evidence>
<sequence>MRTRGSVSALHLSLMLQLLLCWEPTEAIHPDCALVAQHMRAEEQCNQILRQEEKNRSSRTVAPIESSTSFRKLVDFTRNMKVLVLKSYLTGSVELCSRLRLSGTVSSHHCCLYWFNLSSDRNHLKLQGPDSSGVDERFRREEEEEEEEEEELKGNRPQETGIGK</sequence>
<reference evidence="3" key="1">
    <citation type="submission" date="2020-03" db="EMBL/GenBank/DDBJ databases">
        <authorList>
            <person name="Weist P."/>
        </authorList>
    </citation>
    <scope>NUCLEOTIDE SEQUENCE</scope>
</reference>
<feature type="compositionally biased region" description="Acidic residues" evidence="1">
    <location>
        <begin position="142"/>
        <end position="151"/>
    </location>
</feature>
<accession>A0A9N7VSQ5</accession>
<proteinExistence type="predicted"/>
<evidence type="ECO:0000313" key="4">
    <source>
        <dbReference type="Proteomes" id="UP001153269"/>
    </source>
</evidence>
<dbReference type="Proteomes" id="UP001153269">
    <property type="component" value="Unassembled WGS sequence"/>
</dbReference>
<feature type="region of interest" description="Disordered" evidence="1">
    <location>
        <begin position="125"/>
        <end position="164"/>
    </location>
</feature>
<keyword evidence="2" id="KW-0732">Signal</keyword>
<feature type="chain" id="PRO_5040318892" evidence="2">
    <location>
        <begin position="28"/>
        <end position="164"/>
    </location>
</feature>